<feature type="binding site" evidence="6">
    <location>
        <begin position="138"/>
        <end position="139"/>
    </location>
    <ligand>
        <name>NAD(+)</name>
        <dbReference type="ChEBI" id="CHEBI:57540"/>
    </ligand>
</feature>
<dbReference type="EMBL" id="AP021858">
    <property type="protein sequence ID" value="BBO23803.1"/>
    <property type="molecule type" value="Genomic_DNA"/>
</dbReference>
<comment type="catalytic activity">
    <reaction evidence="5 6">
        <text>NAD(+) + ATP = ADP + NADP(+) + H(+)</text>
        <dbReference type="Rhea" id="RHEA:18629"/>
        <dbReference type="ChEBI" id="CHEBI:15378"/>
        <dbReference type="ChEBI" id="CHEBI:30616"/>
        <dbReference type="ChEBI" id="CHEBI:57540"/>
        <dbReference type="ChEBI" id="CHEBI:58349"/>
        <dbReference type="ChEBI" id="CHEBI:456216"/>
        <dbReference type="EC" id="2.7.1.23"/>
    </reaction>
</comment>
<evidence type="ECO:0000256" key="5">
    <source>
        <dbReference type="ARBA" id="ARBA00047925"/>
    </source>
</evidence>
<dbReference type="Gene3D" id="2.60.200.30">
    <property type="entry name" value="Probable inorganic polyphosphate/atp-NAD kinase, domain 2"/>
    <property type="match status" value="1"/>
</dbReference>
<dbReference type="GO" id="GO:0005737">
    <property type="term" value="C:cytoplasm"/>
    <property type="evidence" value="ECO:0007669"/>
    <property type="project" value="UniProtKB-SubCell"/>
</dbReference>
<sequence length="287" mass="30998">MRIHLFVNKNRGDALACAQEAATWLENHGVDFAADKESAARLGMNEVADCEMQNADFVVCFGGDGTVIRASHLCSERGTPILGVHFGRFGFVTQCAGSEVQMCLSAMADGKVEIEPRMMLQAELLRGDATIATMHALNEISLQRAVTARMLVFQVVIDDQEITRYPADGIVVATPTGSTAYNLSAGGPIVDPSLNAVILTAVAPHTLSARPLVLPPASTVLLRVETEGDAVLSADSQTRLHLLSGDQVKVRRSPRVTNLVRVDPKDFLIKLNERLLWGQWKVPGDAQ</sequence>
<dbReference type="PANTHER" id="PTHR20275:SF0">
    <property type="entry name" value="NAD KINASE"/>
    <property type="match status" value="1"/>
</dbReference>
<dbReference type="Pfam" id="PF20143">
    <property type="entry name" value="NAD_kinase_C"/>
    <property type="match status" value="1"/>
</dbReference>
<comment type="cofactor">
    <cofactor evidence="6">
        <name>a divalent metal cation</name>
        <dbReference type="ChEBI" id="CHEBI:60240"/>
    </cofactor>
</comment>
<proteinExistence type="inferred from homology"/>
<feature type="binding site" evidence="6">
    <location>
        <position position="168"/>
    </location>
    <ligand>
        <name>NAD(+)</name>
        <dbReference type="ChEBI" id="CHEBI:57540"/>
    </ligand>
</feature>
<dbReference type="InterPro" id="IPR002504">
    <property type="entry name" value="NADK"/>
</dbReference>
<dbReference type="HAMAP" id="MF_00361">
    <property type="entry name" value="NAD_kinase"/>
    <property type="match status" value="1"/>
</dbReference>
<reference evidence="7" key="1">
    <citation type="journal article" name="DNA Res.">
        <title>The physiological potential of anammox bacteria as revealed by their core genome structure.</title>
        <authorList>
            <person name="Okubo T."/>
            <person name="Toyoda A."/>
            <person name="Fukuhara K."/>
            <person name="Uchiyama I."/>
            <person name="Harigaya Y."/>
            <person name="Kuroiwa M."/>
            <person name="Suzuki T."/>
            <person name="Murakami Y."/>
            <person name="Suwa Y."/>
            <person name="Takami H."/>
        </authorList>
    </citation>
    <scope>NUCLEOTIDE SEQUENCE</scope>
    <source>
        <strain evidence="7">317325-2</strain>
    </source>
</reference>
<dbReference type="GO" id="GO:0005524">
    <property type="term" value="F:ATP binding"/>
    <property type="evidence" value="ECO:0007669"/>
    <property type="project" value="UniProtKB-KW"/>
</dbReference>
<keyword evidence="3 6" id="KW-0521">NADP</keyword>
<evidence type="ECO:0000256" key="6">
    <source>
        <dbReference type="HAMAP-Rule" id="MF_00361"/>
    </source>
</evidence>
<feature type="binding site" evidence="6">
    <location>
        <position position="203"/>
    </location>
    <ligand>
        <name>NAD(+)</name>
        <dbReference type="ChEBI" id="CHEBI:57540"/>
    </ligand>
</feature>
<dbReference type="PANTHER" id="PTHR20275">
    <property type="entry name" value="NAD KINASE"/>
    <property type="match status" value="1"/>
</dbReference>
<feature type="binding site" evidence="6">
    <location>
        <begin position="64"/>
        <end position="65"/>
    </location>
    <ligand>
        <name>NAD(+)</name>
        <dbReference type="ChEBI" id="CHEBI:57540"/>
    </ligand>
</feature>
<evidence type="ECO:0000256" key="3">
    <source>
        <dbReference type="ARBA" id="ARBA00022857"/>
    </source>
</evidence>
<feature type="binding site" evidence="6">
    <location>
        <position position="149"/>
    </location>
    <ligand>
        <name>NAD(+)</name>
        <dbReference type="ChEBI" id="CHEBI:57540"/>
    </ligand>
</feature>
<dbReference type="EC" id="2.7.1.23" evidence="6"/>
<dbReference type="GO" id="GO:0019674">
    <property type="term" value="P:NAD+ metabolic process"/>
    <property type="evidence" value="ECO:0007669"/>
    <property type="project" value="InterPro"/>
</dbReference>
<evidence type="ECO:0000256" key="4">
    <source>
        <dbReference type="ARBA" id="ARBA00023027"/>
    </source>
</evidence>
<feature type="binding site" evidence="6">
    <location>
        <begin position="179"/>
        <end position="184"/>
    </location>
    <ligand>
        <name>NAD(+)</name>
        <dbReference type="ChEBI" id="CHEBI:57540"/>
    </ligand>
</feature>
<organism evidence="7 8">
    <name type="scientific">Candidatus Nitrosymbiomonas proteolyticus</name>
    <dbReference type="NCBI Taxonomy" id="2608984"/>
    <lineage>
        <taxon>Bacteria</taxon>
        <taxon>Bacillati</taxon>
        <taxon>Armatimonadota</taxon>
        <taxon>Armatimonadota incertae sedis</taxon>
        <taxon>Candidatus Nitrosymbiomonas</taxon>
    </lineage>
</organism>
<dbReference type="GO" id="GO:0046872">
    <property type="term" value="F:metal ion binding"/>
    <property type="evidence" value="ECO:0007669"/>
    <property type="project" value="UniProtKB-UniRule"/>
</dbReference>
<keyword evidence="6" id="KW-0547">Nucleotide-binding</keyword>
<name>A0A809R893_9BACT</name>
<dbReference type="GO" id="GO:0006741">
    <property type="term" value="P:NADP+ biosynthetic process"/>
    <property type="evidence" value="ECO:0007669"/>
    <property type="project" value="UniProtKB-UniRule"/>
</dbReference>
<keyword evidence="1 6" id="KW-0808">Transferase</keyword>
<evidence type="ECO:0000256" key="2">
    <source>
        <dbReference type="ARBA" id="ARBA00022777"/>
    </source>
</evidence>
<dbReference type="InterPro" id="IPR017437">
    <property type="entry name" value="ATP-NAD_kinase_PpnK-typ_C"/>
</dbReference>
<comment type="function">
    <text evidence="6">Involved in the regulation of the intracellular balance of NAD and NADP, and is a key enzyme in the biosynthesis of NADP. Catalyzes specifically the phosphorylation on 2'-hydroxyl of the adenosine moiety of NAD to yield NADP.</text>
</comment>
<comment type="similarity">
    <text evidence="6">Belongs to the NAD kinase family.</text>
</comment>
<evidence type="ECO:0000313" key="7">
    <source>
        <dbReference type="EMBL" id="BBO23803.1"/>
    </source>
</evidence>
<feature type="binding site" evidence="6">
    <location>
        <position position="69"/>
    </location>
    <ligand>
        <name>NAD(+)</name>
        <dbReference type="ChEBI" id="CHEBI:57540"/>
    </ligand>
</feature>
<feature type="active site" description="Proton acceptor" evidence="6">
    <location>
        <position position="64"/>
    </location>
</feature>
<dbReference type="KEGG" id="npy:NPRO_13980"/>
<comment type="caution">
    <text evidence="6">Lacks conserved residue(s) required for the propagation of feature annotation.</text>
</comment>
<dbReference type="GO" id="GO:0003951">
    <property type="term" value="F:NAD+ kinase activity"/>
    <property type="evidence" value="ECO:0007669"/>
    <property type="project" value="UniProtKB-UniRule"/>
</dbReference>
<comment type="subcellular location">
    <subcellularLocation>
        <location evidence="6">Cytoplasm</location>
    </subcellularLocation>
</comment>
<dbReference type="Gene3D" id="3.40.50.10330">
    <property type="entry name" value="Probable inorganic polyphosphate/atp-NAD kinase, domain 1"/>
    <property type="match status" value="1"/>
</dbReference>
<feature type="binding site" evidence="6">
    <location>
        <position position="237"/>
    </location>
    <ligand>
        <name>NAD(+)</name>
        <dbReference type="ChEBI" id="CHEBI:57540"/>
    </ligand>
</feature>
<dbReference type="Pfam" id="PF01513">
    <property type="entry name" value="NAD_kinase"/>
    <property type="match status" value="1"/>
</dbReference>
<dbReference type="InterPro" id="IPR017438">
    <property type="entry name" value="ATP-NAD_kinase_N"/>
</dbReference>
<keyword evidence="4 6" id="KW-0520">NAD</keyword>
<accession>A0A809R893</accession>
<keyword evidence="6" id="KW-0963">Cytoplasm</keyword>
<dbReference type="InterPro" id="IPR016064">
    <property type="entry name" value="NAD/diacylglycerol_kinase_sf"/>
</dbReference>
<dbReference type="SUPFAM" id="SSF111331">
    <property type="entry name" value="NAD kinase/diacylglycerol kinase-like"/>
    <property type="match status" value="1"/>
</dbReference>
<evidence type="ECO:0000256" key="1">
    <source>
        <dbReference type="ARBA" id="ARBA00022679"/>
    </source>
</evidence>
<dbReference type="GO" id="GO:0051287">
    <property type="term" value="F:NAD binding"/>
    <property type="evidence" value="ECO:0007669"/>
    <property type="project" value="UniProtKB-ARBA"/>
</dbReference>
<keyword evidence="2 6" id="KW-0418">Kinase</keyword>
<dbReference type="Proteomes" id="UP000662873">
    <property type="component" value="Chromosome"/>
</dbReference>
<protein>
    <recommendedName>
        <fullName evidence="6">NAD kinase</fullName>
        <ecNumber evidence="6">2.7.1.23</ecNumber>
    </recommendedName>
    <alternativeName>
        <fullName evidence="6">ATP-dependent NAD kinase</fullName>
    </alternativeName>
</protein>
<gene>
    <name evidence="6" type="primary">nadK</name>
    <name evidence="7" type="ORF">NPRO_13980</name>
</gene>
<dbReference type="AlphaFoldDB" id="A0A809R893"/>
<evidence type="ECO:0000313" key="8">
    <source>
        <dbReference type="Proteomes" id="UP000662873"/>
    </source>
</evidence>
<keyword evidence="6" id="KW-0067">ATP-binding</keyword>